<dbReference type="InterPro" id="IPR059000">
    <property type="entry name" value="ATPase_P-type_domA"/>
</dbReference>
<comment type="caution">
    <text evidence="10">The sequence shown here is derived from an EMBL/GenBank/DDBJ whole genome shotgun (WGS) entry which is preliminary data.</text>
</comment>
<dbReference type="Gene3D" id="3.30.70.100">
    <property type="match status" value="1"/>
</dbReference>
<proteinExistence type="predicted"/>
<name>A0A0W0SG96_9GAMM</name>
<evidence type="ECO:0000256" key="1">
    <source>
        <dbReference type="ARBA" id="ARBA00004127"/>
    </source>
</evidence>
<sequence>MPKSRSYIFYVDGMTCAHCSGTIRSYLQGQLSNRMIHFHADITTPDPKKVTVIVKEDDEEKRVDQEIWLELKNHIEEVGFTCRRYEYQPDKKDAPQTPAEQLTPFKQTINKIKKFFNSHWFLGAVGCVSGVAVLILCLATGGLSLPVIASLAVFSTLLTLLLGYNSYYDAWIKLTKSKKLTMDSLFALSTASIIVCSIASLFVPWLPMMFEAGLLIYGFRHIGIAIEDTIKEKIGTTKFQDRVPSVVRKKSTDGFDEISLELINKDDVIIVHPGEVIPLDGTCENESIIYNTIITGATLPHYFPPQAKVVAGMRLASHANPLAIRVTKNHKESYLARLDKAIEASALEAAPIELKTEQLLTYFIPTVIALAVASGVLIGLFYPAAIAIQCAVSVLVSACPCTLGLITPFAVKTGMHKAAENGVSFNSAKTLQHAEQIDTVIFDLNGTLTTGVPNIKELYLFDESGLTESELLSYCSALEKKSTHSIGQAIYSFTKQHEVSHYEVTDLDDSHHSGVSGVIRNKKYTIGSMTLMKEKNISIPAKFKQPKLEAGDQVVYVARQNSVIGFMVITDPLREDAYCTIRTLKAMGKEICLCTGADEETAIRYARALGIENVYAGCKPTSLEDNDQHENALSKTSRILALRKKGHKVAMVGDAGNDTPGMKVSDLGIAVISDSSDVLTQEAAGVVIHKGMLLPIASVFAISKQTVSNIHQNLAMSLAYNLGSILVSGGLLVAVGLTLNPVVGVTLMILQACMIFMNVYRFKEQPLEHLQEEAKRYQEASSPTESSHAKIHKHTPTGYQSELVCDQEPPYTRPKKQQSTTFPFWGSCFNNGGNDVECPSFETELENQLEMAYNKKMH</sequence>
<dbReference type="SUPFAM" id="SSF55008">
    <property type="entry name" value="HMA, heavy metal-associated domain"/>
    <property type="match status" value="1"/>
</dbReference>
<dbReference type="Gene3D" id="3.40.50.1000">
    <property type="entry name" value="HAD superfamily/HAD-like"/>
    <property type="match status" value="1"/>
</dbReference>
<evidence type="ECO:0000256" key="5">
    <source>
        <dbReference type="ARBA" id="ARBA00022989"/>
    </source>
</evidence>
<dbReference type="PATRIC" id="fig|28084.5.peg.446"/>
<feature type="transmembrane region" description="Helical" evidence="8">
    <location>
        <begin position="718"/>
        <end position="736"/>
    </location>
</feature>
<keyword evidence="4" id="KW-1278">Translocase</keyword>
<reference evidence="10 11" key="1">
    <citation type="submission" date="2015-11" db="EMBL/GenBank/DDBJ databases">
        <title>Genomic analysis of 38 Legionella species identifies large and diverse effector repertoires.</title>
        <authorList>
            <person name="Burstein D."/>
            <person name="Amaro F."/>
            <person name="Zusman T."/>
            <person name="Lifshitz Z."/>
            <person name="Cohen O."/>
            <person name="Gilbert J.A."/>
            <person name="Pupko T."/>
            <person name="Shuman H.A."/>
            <person name="Segal G."/>
        </authorList>
    </citation>
    <scope>NUCLEOTIDE SEQUENCE [LARGE SCALE GENOMIC DNA]</scope>
    <source>
        <strain evidence="10 11">ORW</strain>
    </source>
</reference>
<dbReference type="PRINTS" id="PR00119">
    <property type="entry name" value="CATATPASE"/>
</dbReference>
<dbReference type="NCBIfam" id="TIGR01494">
    <property type="entry name" value="ATPase_P-type"/>
    <property type="match status" value="1"/>
</dbReference>
<evidence type="ECO:0000259" key="9">
    <source>
        <dbReference type="Pfam" id="PF00122"/>
    </source>
</evidence>
<protein>
    <submittedName>
        <fullName evidence="10">Cation transport ATPase</fullName>
    </submittedName>
</protein>
<comment type="subcellular location">
    <subcellularLocation>
        <location evidence="1">Endomembrane system</location>
        <topology evidence="1">Multi-pass membrane protein</topology>
    </subcellularLocation>
</comment>
<dbReference type="EMBL" id="LNXW01000009">
    <property type="protein sequence ID" value="KTC82148.1"/>
    <property type="molecule type" value="Genomic_DNA"/>
</dbReference>
<feature type="transmembrane region" description="Helical" evidence="8">
    <location>
        <begin position="386"/>
        <end position="411"/>
    </location>
</feature>
<dbReference type="GO" id="GO:0005507">
    <property type="term" value="F:copper ion binding"/>
    <property type="evidence" value="ECO:0007669"/>
    <property type="project" value="TreeGrafter"/>
</dbReference>
<evidence type="ECO:0000256" key="6">
    <source>
        <dbReference type="ARBA" id="ARBA00023136"/>
    </source>
</evidence>
<keyword evidence="3" id="KW-0479">Metal-binding</keyword>
<dbReference type="Pfam" id="PF00122">
    <property type="entry name" value="E1-E2_ATPase"/>
    <property type="match status" value="1"/>
</dbReference>
<dbReference type="GO" id="GO:0055070">
    <property type="term" value="P:copper ion homeostasis"/>
    <property type="evidence" value="ECO:0007669"/>
    <property type="project" value="TreeGrafter"/>
</dbReference>
<dbReference type="GO" id="GO:0005524">
    <property type="term" value="F:ATP binding"/>
    <property type="evidence" value="ECO:0007669"/>
    <property type="project" value="InterPro"/>
</dbReference>
<dbReference type="InterPro" id="IPR023299">
    <property type="entry name" value="ATPase_P-typ_cyto_dom_N"/>
</dbReference>
<accession>A0A0W0SG96</accession>
<evidence type="ECO:0000256" key="4">
    <source>
        <dbReference type="ARBA" id="ARBA00022967"/>
    </source>
</evidence>
<dbReference type="GO" id="GO:0016887">
    <property type="term" value="F:ATP hydrolysis activity"/>
    <property type="evidence" value="ECO:0007669"/>
    <property type="project" value="InterPro"/>
</dbReference>
<feature type="transmembrane region" description="Helical" evidence="8">
    <location>
        <begin position="120"/>
        <end position="141"/>
    </location>
</feature>
<dbReference type="GO" id="GO:0043682">
    <property type="term" value="F:P-type divalent copper transporter activity"/>
    <property type="evidence" value="ECO:0007669"/>
    <property type="project" value="TreeGrafter"/>
</dbReference>
<dbReference type="GO" id="GO:0016020">
    <property type="term" value="C:membrane"/>
    <property type="evidence" value="ECO:0007669"/>
    <property type="project" value="InterPro"/>
</dbReference>
<dbReference type="Pfam" id="PF00702">
    <property type="entry name" value="Hydrolase"/>
    <property type="match status" value="1"/>
</dbReference>
<keyword evidence="5 8" id="KW-1133">Transmembrane helix</keyword>
<evidence type="ECO:0000256" key="2">
    <source>
        <dbReference type="ARBA" id="ARBA00022692"/>
    </source>
</evidence>
<feature type="transmembrane region" description="Helical" evidence="8">
    <location>
        <begin position="359"/>
        <end position="380"/>
    </location>
</feature>
<dbReference type="InterPro" id="IPR036412">
    <property type="entry name" value="HAD-like_sf"/>
</dbReference>
<dbReference type="PANTHER" id="PTHR43520">
    <property type="entry name" value="ATP7, ISOFORM B"/>
    <property type="match status" value="1"/>
</dbReference>
<dbReference type="InterPro" id="IPR008250">
    <property type="entry name" value="ATPase_P-typ_transduc_dom_A_sf"/>
</dbReference>
<dbReference type="SUPFAM" id="SSF81653">
    <property type="entry name" value="Calcium ATPase, transduction domain A"/>
    <property type="match status" value="1"/>
</dbReference>
<feature type="transmembrane region" description="Helical" evidence="8">
    <location>
        <begin position="185"/>
        <end position="206"/>
    </location>
</feature>
<evidence type="ECO:0000256" key="7">
    <source>
        <dbReference type="SAM" id="MobiDB-lite"/>
    </source>
</evidence>
<feature type="transmembrane region" description="Helical" evidence="8">
    <location>
        <begin position="147"/>
        <end position="164"/>
    </location>
</feature>
<organism evidence="10 11">
    <name type="scientific">Legionella cherrii</name>
    <dbReference type="NCBI Taxonomy" id="28084"/>
    <lineage>
        <taxon>Bacteria</taxon>
        <taxon>Pseudomonadati</taxon>
        <taxon>Pseudomonadota</taxon>
        <taxon>Gammaproteobacteria</taxon>
        <taxon>Legionellales</taxon>
        <taxon>Legionellaceae</taxon>
        <taxon>Legionella</taxon>
    </lineage>
</organism>
<dbReference type="InterPro" id="IPR023214">
    <property type="entry name" value="HAD_sf"/>
</dbReference>
<keyword evidence="6 8" id="KW-0472">Membrane</keyword>
<dbReference type="OrthoDB" id="2490855at2"/>
<evidence type="ECO:0000256" key="3">
    <source>
        <dbReference type="ARBA" id="ARBA00022723"/>
    </source>
</evidence>
<dbReference type="STRING" id="28084.Lche_0412"/>
<dbReference type="InterPro" id="IPR001757">
    <property type="entry name" value="P_typ_ATPase"/>
</dbReference>
<evidence type="ECO:0000313" key="11">
    <source>
        <dbReference type="Proteomes" id="UP000054921"/>
    </source>
</evidence>
<dbReference type="GO" id="GO:0012505">
    <property type="term" value="C:endomembrane system"/>
    <property type="evidence" value="ECO:0007669"/>
    <property type="project" value="UniProtKB-SubCell"/>
</dbReference>
<dbReference type="Proteomes" id="UP000054921">
    <property type="component" value="Unassembled WGS sequence"/>
</dbReference>
<dbReference type="Gene3D" id="3.40.1110.10">
    <property type="entry name" value="Calcium-transporting ATPase, cytoplasmic domain N"/>
    <property type="match status" value="1"/>
</dbReference>
<dbReference type="SUPFAM" id="SSF56784">
    <property type="entry name" value="HAD-like"/>
    <property type="match status" value="1"/>
</dbReference>
<evidence type="ECO:0000256" key="8">
    <source>
        <dbReference type="SAM" id="Phobius"/>
    </source>
</evidence>
<dbReference type="AlphaFoldDB" id="A0A0W0SG96"/>
<dbReference type="InterPro" id="IPR036163">
    <property type="entry name" value="HMA_dom_sf"/>
</dbReference>
<feature type="region of interest" description="Disordered" evidence="7">
    <location>
        <begin position="774"/>
        <end position="797"/>
    </location>
</feature>
<dbReference type="PANTHER" id="PTHR43520:SF8">
    <property type="entry name" value="P-TYPE CU(+) TRANSPORTER"/>
    <property type="match status" value="1"/>
</dbReference>
<dbReference type="Gene3D" id="2.70.150.10">
    <property type="entry name" value="Calcium-transporting ATPase, cytoplasmic transduction domain A"/>
    <property type="match status" value="1"/>
</dbReference>
<evidence type="ECO:0000313" key="10">
    <source>
        <dbReference type="EMBL" id="KTC82148.1"/>
    </source>
</evidence>
<gene>
    <name evidence="10" type="ORF">Lche_0412</name>
</gene>
<feature type="domain" description="P-type ATPase A" evidence="9">
    <location>
        <begin position="245"/>
        <end position="342"/>
    </location>
</feature>
<dbReference type="RefSeq" id="WP_058387313.1">
    <property type="nucleotide sequence ID" value="NZ_LNXW01000009.1"/>
</dbReference>
<keyword evidence="2 8" id="KW-0812">Transmembrane</keyword>